<feature type="domain" description="STAS" evidence="1">
    <location>
        <begin position="38"/>
        <end position="119"/>
    </location>
</feature>
<evidence type="ECO:0000259" key="1">
    <source>
        <dbReference type="PROSITE" id="PS50801"/>
    </source>
</evidence>
<dbReference type="Gene3D" id="3.30.750.24">
    <property type="entry name" value="STAS domain"/>
    <property type="match status" value="1"/>
</dbReference>
<dbReference type="Proteomes" id="UP000198765">
    <property type="component" value="Chromosome I"/>
</dbReference>
<organism evidence="2 3">
    <name type="scientific">Micromonospora narathiwatensis</name>
    <dbReference type="NCBI Taxonomy" id="299146"/>
    <lineage>
        <taxon>Bacteria</taxon>
        <taxon>Bacillati</taxon>
        <taxon>Actinomycetota</taxon>
        <taxon>Actinomycetes</taxon>
        <taxon>Micromonosporales</taxon>
        <taxon>Micromonosporaceae</taxon>
        <taxon>Micromonospora</taxon>
    </lineage>
</organism>
<protein>
    <submittedName>
        <fullName evidence="2">Anti-anti-sigma factor</fullName>
    </submittedName>
</protein>
<dbReference type="EMBL" id="LT594324">
    <property type="protein sequence ID" value="SBT37874.1"/>
    <property type="molecule type" value="Genomic_DNA"/>
</dbReference>
<dbReference type="AlphaFoldDB" id="A0A1A8Z219"/>
<dbReference type="InterPro" id="IPR036513">
    <property type="entry name" value="STAS_dom_sf"/>
</dbReference>
<evidence type="ECO:0000313" key="3">
    <source>
        <dbReference type="Proteomes" id="UP000198765"/>
    </source>
</evidence>
<dbReference type="PROSITE" id="PS50801">
    <property type="entry name" value="STAS"/>
    <property type="match status" value="1"/>
</dbReference>
<accession>A0A1A8Z219</accession>
<dbReference type="InterPro" id="IPR002645">
    <property type="entry name" value="STAS_dom"/>
</dbReference>
<evidence type="ECO:0000313" key="2">
    <source>
        <dbReference type="EMBL" id="SBT37874.1"/>
    </source>
</evidence>
<name>A0A1A8Z219_9ACTN</name>
<dbReference type="SUPFAM" id="SSF52091">
    <property type="entry name" value="SpoIIaa-like"/>
    <property type="match status" value="1"/>
</dbReference>
<sequence length="119" mass="12798">MRLVAGRQGLCHCCSVDQGAAPPVFSAVAEVDGDQLRVVVTGEVDMATADAMYQAALREPARHVTLDLRAVTFFDSAAIHAVARLAQRFPGALSVLPSRQVRRVLDISGLGEQDWLQPD</sequence>
<keyword evidence="3" id="KW-1185">Reference proteome</keyword>
<dbReference type="InterPro" id="IPR058548">
    <property type="entry name" value="MlaB-like_STAS"/>
</dbReference>
<dbReference type="PATRIC" id="fig|299146.4.peg.245"/>
<reference evidence="2 3" key="1">
    <citation type="submission" date="2016-06" db="EMBL/GenBank/DDBJ databases">
        <authorList>
            <person name="Kjaerup R.B."/>
            <person name="Dalgaard T.S."/>
            <person name="Juul-Madsen H.R."/>
        </authorList>
    </citation>
    <scope>NUCLEOTIDE SEQUENCE [LARGE SCALE GENOMIC DNA]</scope>
    <source>
        <strain evidence="2 3">DSM 45248</strain>
    </source>
</reference>
<proteinExistence type="predicted"/>
<dbReference type="Pfam" id="PF13466">
    <property type="entry name" value="STAS_2"/>
    <property type="match status" value="1"/>
</dbReference>
<dbReference type="CDD" id="cd07043">
    <property type="entry name" value="STAS_anti-anti-sigma_factors"/>
    <property type="match status" value="1"/>
</dbReference>
<gene>
    <name evidence="2" type="ORF">GA0070621_0245</name>
</gene>